<reference evidence="2" key="1">
    <citation type="submission" date="2009-08" db="EMBL/GenBank/DDBJ databases">
        <title>The complete genome of Chitinophaga pinensis DSM 2588.</title>
        <authorList>
            <consortium name="US DOE Joint Genome Institute (JGI-PGF)"/>
            <person name="Lucas S."/>
            <person name="Copeland A."/>
            <person name="Lapidus A."/>
            <person name="Glavina del Rio T."/>
            <person name="Dalin E."/>
            <person name="Tice H."/>
            <person name="Bruce D."/>
            <person name="Goodwin L."/>
            <person name="Pitluck S."/>
            <person name="Kyrpides N."/>
            <person name="Mavromatis K."/>
            <person name="Ivanova N."/>
            <person name="Mikhailova N."/>
            <person name="Sims D."/>
            <person name="Meinche L."/>
            <person name="Brettin T."/>
            <person name="Detter J.C."/>
            <person name="Han C."/>
            <person name="Larimer F."/>
            <person name="Land M."/>
            <person name="Hauser L."/>
            <person name="Markowitz V."/>
            <person name="Cheng J.-F."/>
            <person name="Hugenholtz P."/>
            <person name="Woyke T."/>
            <person name="Wu D."/>
            <person name="Spring S."/>
            <person name="Klenk H.-P."/>
            <person name="Eisen J.A."/>
        </authorList>
    </citation>
    <scope>NUCLEOTIDE SEQUENCE [LARGE SCALE GENOMIC DNA]</scope>
    <source>
        <strain evidence="2">ATCC 43595 / DSM 2588 / LMG 13176 / NBRC 15968 / NCIMB 11800 / UQM 2034</strain>
    </source>
</reference>
<dbReference type="EMBL" id="CP001699">
    <property type="protein sequence ID" value="ACU63394.1"/>
    <property type="molecule type" value="Genomic_DNA"/>
</dbReference>
<organism evidence="1 2">
    <name type="scientific">Chitinophaga pinensis (strain ATCC 43595 / DSM 2588 / LMG 13176 / NBRC 15968 / NCIMB 11800 / UQM 2034)</name>
    <dbReference type="NCBI Taxonomy" id="485918"/>
    <lineage>
        <taxon>Bacteria</taxon>
        <taxon>Pseudomonadati</taxon>
        <taxon>Bacteroidota</taxon>
        <taxon>Chitinophagia</taxon>
        <taxon>Chitinophagales</taxon>
        <taxon>Chitinophagaceae</taxon>
        <taxon>Chitinophaga</taxon>
    </lineage>
</organism>
<evidence type="ECO:0000313" key="1">
    <source>
        <dbReference type="EMBL" id="ACU63394.1"/>
    </source>
</evidence>
<dbReference type="Pfam" id="PF02566">
    <property type="entry name" value="OsmC"/>
    <property type="match status" value="1"/>
</dbReference>
<proteinExistence type="predicted"/>
<dbReference type="InterPro" id="IPR003718">
    <property type="entry name" value="OsmC/Ohr_fam"/>
</dbReference>
<reference evidence="1 2" key="2">
    <citation type="journal article" date="2010" name="Stand. Genomic Sci.">
        <title>Complete genome sequence of Chitinophaga pinensis type strain (UQM 2034).</title>
        <authorList>
            <person name="Glavina Del Rio T."/>
            <person name="Abt B."/>
            <person name="Spring S."/>
            <person name="Lapidus A."/>
            <person name="Nolan M."/>
            <person name="Tice H."/>
            <person name="Copeland A."/>
            <person name="Cheng J.F."/>
            <person name="Chen F."/>
            <person name="Bruce D."/>
            <person name="Goodwin L."/>
            <person name="Pitluck S."/>
            <person name="Ivanova N."/>
            <person name="Mavromatis K."/>
            <person name="Mikhailova N."/>
            <person name="Pati A."/>
            <person name="Chen A."/>
            <person name="Palaniappan K."/>
            <person name="Land M."/>
            <person name="Hauser L."/>
            <person name="Chang Y.J."/>
            <person name="Jeffries C.D."/>
            <person name="Chain P."/>
            <person name="Saunders E."/>
            <person name="Detter J.C."/>
            <person name="Brettin T."/>
            <person name="Rohde M."/>
            <person name="Goker M."/>
            <person name="Bristow J."/>
            <person name="Eisen J.A."/>
            <person name="Markowitz V."/>
            <person name="Hugenholtz P."/>
            <person name="Kyrpides N.C."/>
            <person name="Klenk H.P."/>
            <person name="Lucas S."/>
        </authorList>
    </citation>
    <scope>NUCLEOTIDE SEQUENCE [LARGE SCALE GENOMIC DNA]</scope>
    <source>
        <strain evidence="2">ATCC 43595 / DSM 2588 / LMG 13176 / NBRC 15968 / NCIMB 11800 / UQM 2034</strain>
    </source>
</reference>
<dbReference type="OrthoDB" id="290036at2"/>
<sequence>MSNVISTAYQGKFKATTEAPLNDNPITVNAVQFSPVDLLISAYGSCLLGTIDYVAQTKLFEVNNSKSEITYEMSTTGSGVGKINIKLFFKDDYSAEQREVIENAAKKQCHVGNTIDARIEKEFQFIYSHS</sequence>
<accession>A0A979GYQ6</accession>
<dbReference type="KEGG" id="cpi:Cpin_5976"/>
<dbReference type="AlphaFoldDB" id="A0A979GYQ6"/>
<evidence type="ECO:0000313" key="2">
    <source>
        <dbReference type="Proteomes" id="UP000002215"/>
    </source>
</evidence>
<dbReference type="RefSeq" id="WP_012793560.1">
    <property type="nucleotide sequence ID" value="NC_013132.1"/>
</dbReference>
<dbReference type="InterPro" id="IPR015946">
    <property type="entry name" value="KH_dom-like_a/b"/>
</dbReference>
<dbReference type="InterPro" id="IPR036102">
    <property type="entry name" value="OsmC/Ohrsf"/>
</dbReference>
<dbReference type="Gene3D" id="3.30.300.20">
    <property type="match status" value="1"/>
</dbReference>
<dbReference type="Proteomes" id="UP000002215">
    <property type="component" value="Chromosome"/>
</dbReference>
<gene>
    <name evidence="1" type="ordered locus">Cpin_5976</name>
</gene>
<name>A0A979GYQ6_CHIPD</name>
<protein>
    <submittedName>
        <fullName evidence="1">OsmC family protein</fullName>
    </submittedName>
</protein>
<dbReference type="SUPFAM" id="SSF82784">
    <property type="entry name" value="OsmC-like"/>
    <property type="match status" value="1"/>
</dbReference>